<keyword evidence="4" id="KW-1185">Reference proteome</keyword>
<dbReference type="SMART" id="SM00530">
    <property type="entry name" value="HTH_XRE"/>
    <property type="match status" value="1"/>
</dbReference>
<feature type="domain" description="HTH cro/C1-type" evidence="2">
    <location>
        <begin position="2"/>
        <end position="56"/>
    </location>
</feature>
<dbReference type="InterPro" id="IPR010982">
    <property type="entry name" value="Lambda_DNA-bd_dom_sf"/>
</dbReference>
<dbReference type="AlphaFoldDB" id="A0A0B2JZ35"/>
<evidence type="ECO:0000313" key="4">
    <source>
        <dbReference type="Proteomes" id="UP000030993"/>
    </source>
</evidence>
<evidence type="ECO:0000256" key="1">
    <source>
        <dbReference type="ARBA" id="ARBA00023125"/>
    </source>
</evidence>
<dbReference type="PROSITE" id="PS50943">
    <property type="entry name" value="HTH_CROC1"/>
    <property type="match status" value="1"/>
</dbReference>
<dbReference type="GO" id="GO:0003677">
    <property type="term" value="F:DNA binding"/>
    <property type="evidence" value="ECO:0007669"/>
    <property type="project" value="UniProtKB-KW"/>
</dbReference>
<dbReference type="EMBL" id="JSCE01000054">
    <property type="protein sequence ID" value="KHM52794.1"/>
    <property type="molecule type" value="Genomic_DNA"/>
</dbReference>
<dbReference type="Proteomes" id="UP000030993">
    <property type="component" value="Unassembled WGS sequence"/>
</dbReference>
<reference evidence="3 4" key="1">
    <citation type="journal article" date="2013" name="PLoS ONE">
        <title>Identification and characterization of three novel lipases belonging to families II and V from Anaerovibrio lipolyticus 5ST.</title>
        <authorList>
            <person name="Prive F."/>
            <person name="Kaderbhai N.N."/>
            <person name="Girdwood S."/>
            <person name="Worgan H.J."/>
            <person name="Pinloche E."/>
            <person name="Scollan N.D."/>
            <person name="Huws S.A."/>
            <person name="Newbold C.J."/>
        </authorList>
    </citation>
    <scope>NUCLEOTIDE SEQUENCE [LARGE SCALE GENOMIC DNA]</scope>
    <source>
        <strain evidence="3 4">5S</strain>
    </source>
</reference>
<protein>
    <submittedName>
        <fullName evidence="3">XRE family transcriptional regulator</fullName>
    </submittedName>
</protein>
<evidence type="ECO:0000259" key="2">
    <source>
        <dbReference type="PROSITE" id="PS50943"/>
    </source>
</evidence>
<dbReference type="Gene3D" id="1.10.260.40">
    <property type="entry name" value="lambda repressor-like DNA-binding domains"/>
    <property type="match status" value="1"/>
</dbReference>
<proteinExistence type="predicted"/>
<dbReference type="SUPFAM" id="SSF47413">
    <property type="entry name" value="lambda repressor-like DNA-binding domains"/>
    <property type="match status" value="1"/>
</dbReference>
<name>A0A0B2JZ35_9FIRM</name>
<comment type="caution">
    <text evidence="3">The sequence shown here is derived from an EMBL/GenBank/DDBJ whole genome shotgun (WGS) entry which is preliminary data.</text>
</comment>
<dbReference type="InterPro" id="IPR001387">
    <property type="entry name" value="Cro/C1-type_HTH"/>
</dbReference>
<sequence length="78" mass="8929">MLRNCRKNKKLTQKQMAELLDMTERGYQNYEIGRSEPDCSKLVEIADILDVSVDYLLGRTDNPDSHKHNLSQSSSSNV</sequence>
<dbReference type="Pfam" id="PF01381">
    <property type="entry name" value="HTH_3"/>
    <property type="match status" value="1"/>
</dbReference>
<accession>A0A0B2JZ35</accession>
<organism evidence="3 4">
    <name type="scientific">Anaerovibrio lipolyticus</name>
    <dbReference type="NCBI Taxonomy" id="82374"/>
    <lineage>
        <taxon>Bacteria</taxon>
        <taxon>Bacillati</taxon>
        <taxon>Bacillota</taxon>
        <taxon>Negativicutes</taxon>
        <taxon>Selenomonadales</taxon>
        <taxon>Selenomonadaceae</taxon>
        <taxon>Anaerovibrio</taxon>
    </lineage>
</organism>
<dbReference type="PANTHER" id="PTHR46558">
    <property type="entry name" value="TRACRIPTIONAL REGULATORY PROTEIN-RELATED-RELATED"/>
    <property type="match status" value="1"/>
</dbReference>
<keyword evidence="1" id="KW-0238">DNA-binding</keyword>
<dbReference type="STRING" id="82374.NZ47_02775"/>
<dbReference type="PANTHER" id="PTHR46558:SF14">
    <property type="entry name" value="HTH-TYPE TRANSCRIPTIONAL REGULATOR ANSR"/>
    <property type="match status" value="1"/>
</dbReference>
<gene>
    <name evidence="3" type="ORF">NZ47_02775</name>
</gene>
<evidence type="ECO:0000313" key="3">
    <source>
        <dbReference type="EMBL" id="KHM52794.1"/>
    </source>
</evidence>
<dbReference type="CDD" id="cd00093">
    <property type="entry name" value="HTH_XRE"/>
    <property type="match status" value="1"/>
</dbReference>